<organism evidence="1 2">
    <name type="scientific">Marasmius crinis-equi</name>
    <dbReference type="NCBI Taxonomy" id="585013"/>
    <lineage>
        <taxon>Eukaryota</taxon>
        <taxon>Fungi</taxon>
        <taxon>Dikarya</taxon>
        <taxon>Basidiomycota</taxon>
        <taxon>Agaricomycotina</taxon>
        <taxon>Agaricomycetes</taxon>
        <taxon>Agaricomycetidae</taxon>
        <taxon>Agaricales</taxon>
        <taxon>Marasmiineae</taxon>
        <taxon>Marasmiaceae</taxon>
        <taxon>Marasmius</taxon>
    </lineage>
</organism>
<feature type="non-terminal residue" evidence="1">
    <location>
        <position position="63"/>
    </location>
</feature>
<evidence type="ECO:0000313" key="2">
    <source>
        <dbReference type="Proteomes" id="UP001465976"/>
    </source>
</evidence>
<sequence length="63" mass="6885">MQVAKTSFATLYPEVNTCINEDIVYGGLKGHKILARGNCRACIYDFKTSHLAITIGLGHTLSE</sequence>
<reference evidence="1 2" key="1">
    <citation type="submission" date="2024-02" db="EMBL/GenBank/DDBJ databases">
        <title>A draft genome for the cacao thread blight pathogen Marasmius crinis-equi.</title>
        <authorList>
            <person name="Cohen S.P."/>
            <person name="Baruah I.K."/>
            <person name="Amoako-Attah I."/>
            <person name="Bukari Y."/>
            <person name="Meinhardt L.W."/>
            <person name="Bailey B.A."/>
        </authorList>
    </citation>
    <scope>NUCLEOTIDE SEQUENCE [LARGE SCALE GENOMIC DNA]</scope>
    <source>
        <strain evidence="1 2">GH-76</strain>
    </source>
</reference>
<name>A0ABR3FHN5_9AGAR</name>
<accession>A0ABR3FHN5</accession>
<protein>
    <submittedName>
        <fullName evidence="1">Uncharacterized protein</fullName>
    </submittedName>
</protein>
<proteinExistence type="predicted"/>
<gene>
    <name evidence="1" type="ORF">V5O48_007098</name>
</gene>
<dbReference type="Proteomes" id="UP001465976">
    <property type="component" value="Unassembled WGS sequence"/>
</dbReference>
<comment type="caution">
    <text evidence="1">The sequence shown here is derived from an EMBL/GenBank/DDBJ whole genome shotgun (WGS) entry which is preliminary data.</text>
</comment>
<evidence type="ECO:0000313" key="1">
    <source>
        <dbReference type="EMBL" id="KAL0574858.1"/>
    </source>
</evidence>
<keyword evidence="2" id="KW-1185">Reference proteome</keyword>
<dbReference type="EMBL" id="JBAHYK010000358">
    <property type="protein sequence ID" value="KAL0574858.1"/>
    <property type="molecule type" value="Genomic_DNA"/>
</dbReference>